<evidence type="ECO:0000259" key="4">
    <source>
        <dbReference type="PROSITE" id="PS50043"/>
    </source>
</evidence>
<feature type="domain" description="Response regulatory" evidence="5">
    <location>
        <begin position="1"/>
        <end position="110"/>
    </location>
</feature>
<dbReference type="GO" id="GO:0003677">
    <property type="term" value="F:DNA binding"/>
    <property type="evidence" value="ECO:0007669"/>
    <property type="project" value="UniProtKB-KW"/>
</dbReference>
<dbReference type="InterPro" id="IPR058245">
    <property type="entry name" value="NreC/VraR/RcsB-like_REC"/>
</dbReference>
<dbReference type="GO" id="GO:0000160">
    <property type="term" value="P:phosphorelay signal transduction system"/>
    <property type="evidence" value="ECO:0007669"/>
    <property type="project" value="InterPro"/>
</dbReference>
<evidence type="ECO:0000256" key="2">
    <source>
        <dbReference type="ARBA" id="ARBA00023125"/>
    </source>
</evidence>
<evidence type="ECO:0000256" key="3">
    <source>
        <dbReference type="PROSITE-ProRule" id="PRU00169"/>
    </source>
</evidence>
<dbReference type="PANTHER" id="PTHR43214">
    <property type="entry name" value="TWO-COMPONENT RESPONSE REGULATOR"/>
    <property type="match status" value="1"/>
</dbReference>
<feature type="domain" description="HTH luxR-type" evidence="4">
    <location>
        <begin position="133"/>
        <end position="198"/>
    </location>
</feature>
<dbReference type="HOGENOM" id="CLU_000445_90_1_4"/>
<keyword evidence="7" id="KW-1185">Reference proteome</keyword>
<dbReference type="SUPFAM" id="SSF52172">
    <property type="entry name" value="CheY-like"/>
    <property type="match status" value="1"/>
</dbReference>
<dbReference type="SMART" id="SM00421">
    <property type="entry name" value="HTH_LUXR"/>
    <property type="match status" value="1"/>
</dbReference>
<keyword evidence="2" id="KW-0238">DNA-binding</keyword>
<proteinExistence type="predicted"/>
<gene>
    <name evidence="6" type="ORF">LT85_2495</name>
</gene>
<dbReference type="InterPro" id="IPR011006">
    <property type="entry name" value="CheY-like_superfamily"/>
</dbReference>
<dbReference type="InterPro" id="IPR036388">
    <property type="entry name" value="WH-like_DNA-bd_sf"/>
</dbReference>
<accession>A0A0A1FA86</accession>
<reference evidence="7" key="1">
    <citation type="journal article" date="2014" name="Soil Biol. Biochem.">
        <title>Structure and function of bacterial communities in ageing soils: Insights from the Mendocino ecological staircase.</title>
        <authorList>
            <person name="Uroz S."/>
            <person name="Tech J.J."/>
            <person name="Sawaya N.A."/>
            <person name="Frey-Klett P."/>
            <person name="Leveau J.H.J."/>
        </authorList>
    </citation>
    <scope>NUCLEOTIDE SEQUENCE [LARGE SCALE GENOMIC DNA]</scope>
    <source>
        <strain evidence="7">Cal35</strain>
    </source>
</reference>
<dbReference type="AlphaFoldDB" id="A0A0A1FA86"/>
<dbReference type="InterPro" id="IPR001789">
    <property type="entry name" value="Sig_transdc_resp-reg_receiver"/>
</dbReference>
<evidence type="ECO:0000259" key="5">
    <source>
        <dbReference type="PROSITE" id="PS50110"/>
    </source>
</evidence>
<dbReference type="Proteomes" id="UP000030302">
    <property type="component" value="Chromosome"/>
</dbReference>
<dbReference type="PROSITE" id="PS50110">
    <property type="entry name" value="RESPONSE_REGULATORY"/>
    <property type="match status" value="1"/>
</dbReference>
<dbReference type="PRINTS" id="PR00038">
    <property type="entry name" value="HTHLUXR"/>
</dbReference>
<organism evidence="6 7">
    <name type="scientific">Collimonas arenae</name>
    <dbReference type="NCBI Taxonomy" id="279058"/>
    <lineage>
        <taxon>Bacteria</taxon>
        <taxon>Pseudomonadati</taxon>
        <taxon>Pseudomonadota</taxon>
        <taxon>Betaproteobacteria</taxon>
        <taxon>Burkholderiales</taxon>
        <taxon>Oxalobacteraceae</taxon>
        <taxon>Collimonas</taxon>
    </lineage>
</organism>
<feature type="modified residue" description="4-aspartylphosphate" evidence="3">
    <location>
        <position position="42"/>
    </location>
</feature>
<evidence type="ECO:0000313" key="7">
    <source>
        <dbReference type="Proteomes" id="UP000030302"/>
    </source>
</evidence>
<sequence>MLKGIKQELAAIETIKIVGAVRNSTGLIELLDQQACDVLVTDYAMPQGEYGDGLALFEFIQRRYPNIHIVVMTMMDNPAVLQTLLTVNIRCAVSKSDDSSHLVPAIHIAHSGGEYFSPTMNTIVQALRIGQADGRTTSKLTKREVEIVRLLVSGLTVNQIAERLSRSKQTVSSQKMNAMKKLGIERDVDLYKYATEMGLM</sequence>
<dbReference type="EMBL" id="CP009962">
    <property type="protein sequence ID" value="AIY41653.1"/>
    <property type="molecule type" value="Genomic_DNA"/>
</dbReference>
<dbReference type="InterPro" id="IPR016032">
    <property type="entry name" value="Sig_transdc_resp-reg_C-effctor"/>
</dbReference>
<dbReference type="SUPFAM" id="SSF46894">
    <property type="entry name" value="C-terminal effector domain of the bipartite response regulators"/>
    <property type="match status" value="1"/>
</dbReference>
<dbReference type="KEGG" id="care:LT85_2495"/>
<dbReference type="PROSITE" id="PS50043">
    <property type="entry name" value="HTH_LUXR_2"/>
    <property type="match status" value="1"/>
</dbReference>
<keyword evidence="1 3" id="KW-0597">Phosphoprotein</keyword>
<dbReference type="CDD" id="cd17535">
    <property type="entry name" value="REC_NarL-like"/>
    <property type="match status" value="1"/>
</dbReference>
<dbReference type="InterPro" id="IPR000792">
    <property type="entry name" value="Tscrpt_reg_LuxR_C"/>
</dbReference>
<dbReference type="Gene3D" id="3.40.50.2300">
    <property type="match status" value="1"/>
</dbReference>
<name>A0A0A1FA86_9BURK</name>
<dbReference type="CDD" id="cd06170">
    <property type="entry name" value="LuxR_C_like"/>
    <property type="match status" value="1"/>
</dbReference>
<dbReference type="InterPro" id="IPR039420">
    <property type="entry name" value="WalR-like"/>
</dbReference>
<evidence type="ECO:0000256" key="1">
    <source>
        <dbReference type="ARBA" id="ARBA00022553"/>
    </source>
</evidence>
<evidence type="ECO:0000313" key="6">
    <source>
        <dbReference type="EMBL" id="AIY41653.1"/>
    </source>
</evidence>
<dbReference type="GO" id="GO:0006355">
    <property type="term" value="P:regulation of DNA-templated transcription"/>
    <property type="evidence" value="ECO:0007669"/>
    <property type="project" value="InterPro"/>
</dbReference>
<dbReference type="Pfam" id="PF00072">
    <property type="entry name" value="Response_reg"/>
    <property type="match status" value="1"/>
</dbReference>
<protein>
    <submittedName>
        <fullName evidence="6">Putative response regulator</fullName>
    </submittedName>
</protein>
<dbReference type="STRING" id="279058.LT85_2495"/>
<dbReference type="PROSITE" id="PS00622">
    <property type="entry name" value="HTH_LUXR_1"/>
    <property type="match status" value="1"/>
</dbReference>
<dbReference type="PANTHER" id="PTHR43214:SF17">
    <property type="entry name" value="TRANSCRIPTIONAL REGULATORY PROTEIN RCSB"/>
    <property type="match status" value="1"/>
</dbReference>
<dbReference type="Pfam" id="PF00196">
    <property type="entry name" value="GerE"/>
    <property type="match status" value="1"/>
</dbReference>
<dbReference type="Gene3D" id="1.10.10.10">
    <property type="entry name" value="Winged helix-like DNA-binding domain superfamily/Winged helix DNA-binding domain"/>
    <property type="match status" value="1"/>
</dbReference>